<comment type="caution">
    <text evidence="1">The sequence shown here is derived from an EMBL/GenBank/DDBJ whole genome shotgun (WGS) entry which is preliminary data.</text>
</comment>
<proteinExistence type="predicted"/>
<dbReference type="AlphaFoldDB" id="A0A4R2JZX8"/>
<dbReference type="Proteomes" id="UP000295680">
    <property type="component" value="Unassembled WGS sequence"/>
</dbReference>
<protein>
    <submittedName>
        <fullName evidence="1">Uncharacterized protein</fullName>
    </submittedName>
</protein>
<organism evidence="1 2">
    <name type="scientific">Actinocrispum wychmicini</name>
    <dbReference type="NCBI Taxonomy" id="1213861"/>
    <lineage>
        <taxon>Bacteria</taxon>
        <taxon>Bacillati</taxon>
        <taxon>Actinomycetota</taxon>
        <taxon>Actinomycetes</taxon>
        <taxon>Pseudonocardiales</taxon>
        <taxon>Pseudonocardiaceae</taxon>
        <taxon>Actinocrispum</taxon>
    </lineage>
</organism>
<evidence type="ECO:0000313" key="2">
    <source>
        <dbReference type="Proteomes" id="UP000295680"/>
    </source>
</evidence>
<sequence>MLLRLAYLGVTDTFALLRLLPMSDRERTLRSRHCGTRSEFCNANSAT</sequence>
<name>A0A4R2JZX8_9PSEU</name>
<gene>
    <name evidence="1" type="ORF">EV192_1021019</name>
</gene>
<reference evidence="1 2" key="1">
    <citation type="submission" date="2019-03" db="EMBL/GenBank/DDBJ databases">
        <title>Genomic Encyclopedia of Type Strains, Phase IV (KMG-IV): sequencing the most valuable type-strain genomes for metagenomic binning, comparative biology and taxonomic classification.</title>
        <authorList>
            <person name="Goeker M."/>
        </authorList>
    </citation>
    <scope>NUCLEOTIDE SEQUENCE [LARGE SCALE GENOMIC DNA]</scope>
    <source>
        <strain evidence="1 2">DSM 45934</strain>
    </source>
</reference>
<evidence type="ECO:0000313" key="1">
    <source>
        <dbReference type="EMBL" id="TCO62879.1"/>
    </source>
</evidence>
<accession>A0A4R2JZX8</accession>
<keyword evidence="2" id="KW-1185">Reference proteome</keyword>
<dbReference type="EMBL" id="SLWS01000002">
    <property type="protein sequence ID" value="TCO62879.1"/>
    <property type="molecule type" value="Genomic_DNA"/>
</dbReference>